<gene>
    <name evidence="1" type="ORF">Tsubulata_045747</name>
</gene>
<dbReference type="AlphaFoldDB" id="A0A9Q0GEZ6"/>
<comment type="caution">
    <text evidence="1">The sequence shown here is derived from an EMBL/GenBank/DDBJ whole genome shotgun (WGS) entry which is preliminary data.</text>
</comment>
<dbReference type="EMBL" id="JAKUCV010001240">
    <property type="protein sequence ID" value="KAJ4847161.1"/>
    <property type="molecule type" value="Genomic_DNA"/>
</dbReference>
<reference evidence="1" key="2">
    <citation type="journal article" date="2023" name="Plants (Basel)">
        <title>Annotation of the Turnera subulata (Passifloraceae) Draft Genome Reveals the S-Locus Evolved after the Divergence of Turneroideae from Passifloroideae in a Stepwise Manner.</title>
        <authorList>
            <person name="Henning P.M."/>
            <person name="Roalson E.H."/>
            <person name="Mir W."/>
            <person name="McCubbin A.G."/>
            <person name="Shore J.S."/>
        </authorList>
    </citation>
    <scope>NUCLEOTIDE SEQUENCE</scope>
    <source>
        <strain evidence="1">F60SS</strain>
    </source>
</reference>
<reference evidence="1" key="1">
    <citation type="submission" date="2022-02" db="EMBL/GenBank/DDBJ databases">
        <authorList>
            <person name="Henning P.M."/>
            <person name="McCubbin A.G."/>
            <person name="Shore J.S."/>
        </authorList>
    </citation>
    <scope>NUCLEOTIDE SEQUENCE</scope>
    <source>
        <strain evidence="1">F60SS</strain>
        <tissue evidence="1">Leaves</tissue>
    </source>
</reference>
<evidence type="ECO:0000313" key="1">
    <source>
        <dbReference type="EMBL" id="KAJ4847161.1"/>
    </source>
</evidence>
<dbReference type="OrthoDB" id="1029336at2759"/>
<proteinExistence type="predicted"/>
<dbReference type="Proteomes" id="UP001141552">
    <property type="component" value="Unassembled WGS sequence"/>
</dbReference>
<accession>A0A9Q0GEZ6</accession>
<organism evidence="1 2">
    <name type="scientific">Turnera subulata</name>
    <dbReference type="NCBI Taxonomy" id="218843"/>
    <lineage>
        <taxon>Eukaryota</taxon>
        <taxon>Viridiplantae</taxon>
        <taxon>Streptophyta</taxon>
        <taxon>Embryophyta</taxon>
        <taxon>Tracheophyta</taxon>
        <taxon>Spermatophyta</taxon>
        <taxon>Magnoliopsida</taxon>
        <taxon>eudicotyledons</taxon>
        <taxon>Gunneridae</taxon>
        <taxon>Pentapetalae</taxon>
        <taxon>rosids</taxon>
        <taxon>fabids</taxon>
        <taxon>Malpighiales</taxon>
        <taxon>Passifloraceae</taxon>
        <taxon>Turnera</taxon>
    </lineage>
</organism>
<evidence type="ECO:0000313" key="2">
    <source>
        <dbReference type="Proteomes" id="UP001141552"/>
    </source>
</evidence>
<sequence length="159" mass="18364">MHFSFGLEIPISLFSPSIIVSVFSSHSQTCPSPLSHNRPIDHATLPLPALLLPFLLSLSQRNLVFGICIFLKGRGRKRQYTERDGEEMLRFEVGGKVVERVDLLRKKHWAWRFDVWPFVHKRIAQPLVKKSDETFYTMRTKLKGGQVISYGLDDFGFLF</sequence>
<keyword evidence="2" id="KW-1185">Reference proteome</keyword>
<protein>
    <submittedName>
        <fullName evidence="1">Uncharacterized protein</fullName>
    </submittedName>
</protein>
<name>A0A9Q0GEZ6_9ROSI</name>